<dbReference type="RefSeq" id="WP_039832878.1">
    <property type="nucleotide sequence ID" value="NZ_CP068596.1"/>
</dbReference>
<sequence>MIKNEPAAKSSLLSDLKGILDTAELKTYEKMIMVVIKVYQAEYGNAFPDYDTIAAAGGMCKRKAQYVVKHLADRDLIDVKQRFKDMPDGSKKQTSNQYLSQDPEINNNKKMHPVHASDAPNKKVYAQDAPYKKGFEHLDSFKSYTSTELKIKIEDEESRMREREPHQYACYADVYEKMIIQQGTGVLCFHQEEFLNCCLQFGLPHSMVSEIYKHVDIAIQKYHFNSIYRTFVKFSEGLLKKQIVNPIAWFVTTFRNEDLKVRTELQMEHTRFVS</sequence>
<dbReference type="Pfam" id="PF13730">
    <property type="entry name" value="HTH_36"/>
    <property type="match status" value="1"/>
</dbReference>
<keyword evidence="3" id="KW-1185">Reference proteome</keyword>
<dbReference type="AlphaFoldDB" id="A0A974PII6"/>
<reference evidence="2 3" key="1">
    <citation type="submission" date="2021-01" db="EMBL/GenBank/DDBJ databases">
        <title>Whole genome sequence of Paenibacillus sonchi LMG 24727 for comparative genomics.</title>
        <authorList>
            <person name="Lee G."/>
            <person name="Kim M.-J."/>
            <person name="Lim K."/>
            <person name="Shin J.-H."/>
        </authorList>
    </citation>
    <scope>NUCLEOTIDE SEQUENCE [LARGE SCALE GENOMIC DNA]</scope>
    <source>
        <strain evidence="2 3">LMG 24727</strain>
        <plasmid evidence="2 3">unnamed1</plasmid>
    </source>
</reference>
<accession>A0A974PII6</accession>
<organism evidence="2 3">
    <name type="scientific">Paenibacillus sonchi</name>
    <dbReference type="NCBI Taxonomy" id="373687"/>
    <lineage>
        <taxon>Bacteria</taxon>
        <taxon>Bacillati</taxon>
        <taxon>Bacillota</taxon>
        <taxon>Bacilli</taxon>
        <taxon>Bacillales</taxon>
        <taxon>Paenibacillaceae</taxon>
        <taxon>Paenibacillus</taxon>
        <taxon>Paenibacillus sonchi group</taxon>
    </lineage>
</organism>
<protein>
    <recommendedName>
        <fullName evidence="4">Helix-turn-helix domain-containing protein</fullName>
    </recommendedName>
</protein>
<geneLocation type="plasmid" evidence="2 3">
    <name>unnamed1</name>
</geneLocation>
<dbReference type="InterPro" id="IPR036388">
    <property type="entry name" value="WH-like_DNA-bd_sf"/>
</dbReference>
<dbReference type="Proteomes" id="UP000595841">
    <property type="component" value="Plasmid unnamed1"/>
</dbReference>
<proteinExistence type="predicted"/>
<gene>
    <name evidence="2" type="ORF">JI735_34685</name>
</gene>
<feature type="compositionally biased region" description="Polar residues" evidence="1">
    <location>
        <begin position="92"/>
        <end position="108"/>
    </location>
</feature>
<name>A0A974PII6_9BACL</name>
<dbReference type="KEGG" id="pson:JI735_34685"/>
<dbReference type="EMBL" id="CP068596">
    <property type="protein sequence ID" value="QQZ64577.1"/>
    <property type="molecule type" value="Genomic_DNA"/>
</dbReference>
<keyword evidence="2" id="KW-0614">Plasmid</keyword>
<evidence type="ECO:0000313" key="2">
    <source>
        <dbReference type="EMBL" id="QQZ64577.1"/>
    </source>
</evidence>
<dbReference type="Gene3D" id="1.10.10.10">
    <property type="entry name" value="Winged helix-like DNA-binding domain superfamily/Winged helix DNA-binding domain"/>
    <property type="match status" value="1"/>
</dbReference>
<feature type="region of interest" description="Disordered" evidence="1">
    <location>
        <begin position="83"/>
        <end position="119"/>
    </location>
</feature>
<evidence type="ECO:0008006" key="4">
    <source>
        <dbReference type="Google" id="ProtNLM"/>
    </source>
</evidence>
<evidence type="ECO:0000313" key="3">
    <source>
        <dbReference type="Proteomes" id="UP000595841"/>
    </source>
</evidence>
<evidence type="ECO:0000256" key="1">
    <source>
        <dbReference type="SAM" id="MobiDB-lite"/>
    </source>
</evidence>